<keyword evidence="1" id="KW-1133">Transmembrane helix</keyword>
<gene>
    <name evidence="2" type="ORF">BJP36_41620</name>
</gene>
<organism evidence="2">
    <name type="scientific">Moorena producens (strain JHB)</name>
    <dbReference type="NCBI Taxonomy" id="1454205"/>
    <lineage>
        <taxon>Bacteria</taxon>
        <taxon>Bacillati</taxon>
        <taxon>Cyanobacteriota</taxon>
        <taxon>Cyanophyceae</taxon>
        <taxon>Coleofasciculales</taxon>
        <taxon>Coleofasciculaceae</taxon>
        <taxon>Moorena</taxon>
    </lineage>
</organism>
<dbReference type="EMBL" id="CP017708">
    <property type="protein sequence ID" value="WAN68864.1"/>
    <property type="molecule type" value="Genomic_DNA"/>
</dbReference>
<evidence type="ECO:0000313" key="2">
    <source>
        <dbReference type="EMBL" id="WAN68864.1"/>
    </source>
</evidence>
<keyword evidence="1" id="KW-0472">Membrane</keyword>
<evidence type="ECO:0000256" key="1">
    <source>
        <dbReference type="SAM" id="Phobius"/>
    </source>
</evidence>
<accession>A0A9Q9SSI5</accession>
<dbReference type="AlphaFoldDB" id="A0A9Q9SSI5"/>
<proteinExistence type="predicted"/>
<dbReference type="Proteomes" id="UP000176944">
    <property type="component" value="Chromosome"/>
</dbReference>
<reference evidence="2" key="2">
    <citation type="submission" date="2022-10" db="EMBL/GenBank/DDBJ databases">
        <authorList>
            <person name="Ngo T.-E."/>
        </authorList>
    </citation>
    <scope>NUCLEOTIDE SEQUENCE</scope>
    <source>
        <strain evidence="2">JHB</strain>
    </source>
</reference>
<reference evidence="2" key="1">
    <citation type="journal article" date="2017" name="Proc. Natl. Acad. Sci. U.S.A.">
        <title>Comparative genomics uncovers the prolific and distinctive metabolic potential of the cyanobacterial genus Moorea.</title>
        <authorList>
            <person name="Leao T."/>
            <person name="Castelao G."/>
            <person name="Korobeynikov A."/>
            <person name="Monroe E.A."/>
            <person name="Podell S."/>
            <person name="Glukhov E."/>
            <person name="Allen E.E."/>
            <person name="Gerwick W.H."/>
            <person name="Gerwick L."/>
        </authorList>
    </citation>
    <scope>NUCLEOTIDE SEQUENCE</scope>
    <source>
        <strain evidence="2">JHB</strain>
    </source>
</reference>
<feature type="transmembrane region" description="Helical" evidence="1">
    <location>
        <begin position="24"/>
        <end position="46"/>
    </location>
</feature>
<keyword evidence="1" id="KW-0812">Transmembrane</keyword>
<name>A0A9Q9SSI5_MOOP1</name>
<sequence length="184" mass="21271">MSVKQRNNLSPEQKEKENKPKRAFFIWFAVTMVFVIMITLVGTPVAQASSVQNICNFQLNSLGRSWCEPSLIEHDDDDNAWRLTNESHHKGTMVLYGLEPTSLKLFYDYVNRDQNPKAKMELGEREEKLISITEQINAIDVVVSKGYVLIGAKDLNYTDTESNFEVYKKYFDDLSDLVYLYKPN</sequence>
<protein>
    <submittedName>
        <fullName evidence="2">Uncharacterized protein</fullName>
    </submittedName>
</protein>